<dbReference type="SUPFAM" id="SSF49329">
    <property type="entry name" value="Cu,Zn superoxide dismutase-like"/>
    <property type="match status" value="5"/>
</dbReference>
<dbReference type="Proteomes" id="UP000244174">
    <property type="component" value="Unassembled WGS sequence"/>
</dbReference>
<proteinExistence type="inferred from homology"/>
<dbReference type="AlphaFoldDB" id="A0A2T6AHI5"/>
<evidence type="ECO:0000313" key="3">
    <source>
        <dbReference type="Proteomes" id="UP000244174"/>
    </source>
</evidence>
<dbReference type="GO" id="GO:0006801">
    <property type="term" value="P:superoxide metabolic process"/>
    <property type="evidence" value="ECO:0007669"/>
    <property type="project" value="InterPro"/>
</dbReference>
<dbReference type="EMBL" id="QBKQ01000002">
    <property type="protein sequence ID" value="PTX43283.1"/>
    <property type="molecule type" value="Genomic_DNA"/>
</dbReference>
<evidence type="ECO:0000313" key="2">
    <source>
        <dbReference type="EMBL" id="PTX43283.1"/>
    </source>
</evidence>
<protein>
    <recommendedName>
        <fullName evidence="4">CHRD domain-containing protein</fullName>
    </recommendedName>
</protein>
<dbReference type="GO" id="GO:0046872">
    <property type="term" value="F:metal ion binding"/>
    <property type="evidence" value="ECO:0007669"/>
    <property type="project" value="InterPro"/>
</dbReference>
<evidence type="ECO:0008006" key="4">
    <source>
        <dbReference type="Google" id="ProtNLM"/>
    </source>
</evidence>
<dbReference type="Gene3D" id="2.60.40.200">
    <property type="entry name" value="Superoxide dismutase, copper/zinc binding domain"/>
    <property type="match status" value="1"/>
</dbReference>
<sequence length="642" mass="67221">MLALPIMLFTSCDEDDDFATAVEETDRTGTSTTYDLVSKADPSISGTATFYQNSDNTTFVKLNLQGTPDGGVHPAHIHFNSAAEGGDIAISLEPVDGDTGFSSTEVAALDNGTAITYEELINFDGYINVHASPDDLSTLVAQGDIGQNVLTGVSKSYDLNTKDVDGISGSILFEQRMNGEALATIMLDGTPDGGTHPAHIHMNSAAQGGDIAITFNSVNGTTGMSQTNISELNDGTAITYSQILNYDGYVNVHLSADALGTIVAQGDIGENELTGESKTYALEERAVDGISGSVVFEERKSGDALATIMLDGTPDGGMHPAHIHMNTAAEGGDIAFTFNPVDGTTGMSMTDVAMLDDGTSFGYSNVLSYDGYVNVHLSADALGTIVAQGDIGQNELTGESKSYDLDERAVEGISGSVLFEERMNGEALATIMLDGTPDGGMHPAHIHMNTAAEGGDIAFTFNPVNGTTGMSRTNVAMLDDDTAFGYEDVLEYDGYVNVHLSADALGTIVAQGDIGQNELTGMSKVYDLDTKDVAGISGYVQFEERMNGEALATIVLSGTPDGGMHPAHIHMGSVAEAPGAIAFTFNPVNGTTGRSMTNVSMLDDDTEFGYEDVLTYDGYVNVHLSAEDLATLVAQGNIGSND</sequence>
<comment type="similarity">
    <text evidence="1">Belongs to the Cu-Zn superoxide dismutase family.</text>
</comment>
<evidence type="ECO:0000256" key="1">
    <source>
        <dbReference type="ARBA" id="ARBA00010457"/>
    </source>
</evidence>
<organism evidence="2 3">
    <name type="scientific">Christiangramia gaetbulicola</name>
    <dbReference type="NCBI Taxonomy" id="703340"/>
    <lineage>
        <taxon>Bacteria</taxon>
        <taxon>Pseudomonadati</taxon>
        <taxon>Bacteroidota</taxon>
        <taxon>Flavobacteriia</taxon>
        <taxon>Flavobacteriales</taxon>
        <taxon>Flavobacteriaceae</taxon>
        <taxon>Christiangramia</taxon>
    </lineage>
</organism>
<keyword evidence="3" id="KW-1185">Reference proteome</keyword>
<name>A0A2T6AHI5_9FLAO</name>
<dbReference type="InterPro" id="IPR036423">
    <property type="entry name" value="SOD-like_Cu/Zn_dom_sf"/>
</dbReference>
<accession>A0A2T6AHI5</accession>
<gene>
    <name evidence="2" type="ORF">C8P64_1810</name>
</gene>
<reference evidence="2 3" key="1">
    <citation type="submission" date="2018-04" db="EMBL/GenBank/DDBJ databases">
        <title>Genomic Encyclopedia of Archaeal and Bacterial Type Strains, Phase II (KMG-II): from individual species to whole genera.</title>
        <authorList>
            <person name="Goeker M."/>
        </authorList>
    </citation>
    <scope>NUCLEOTIDE SEQUENCE [LARGE SCALE GENOMIC DNA]</scope>
    <source>
        <strain evidence="2 3">DSM 23082</strain>
    </source>
</reference>
<comment type="caution">
    <text evidence="2">The sequence shown here is derived from an EMBL/GenBank/DDBJ whole genome shotgun (WGS) entry which is preliminary data.</text>
</comment>